<keyword evidence="5" id="KW-0479">Metal-binding</keyword>
<evidence type="ECO:0000256" key="2">
    <source>
        <dbReference type="ARBA" id="ARBA00001947"/>
    </source>
</evidence>
<dbReference type="Gene3D" id="2.40.37.20">
    <property type="entry name" value="D-serine dehydratase-like domain"/>
    <property type="match status" value="1"/>
</dbReference>
<dbReference type="PANTHER" id="PTHR28004">
    <property type="entry name" value="ZGC:162816-RELATED"/>
    <property type="match status" value="1"/>
</dbReference>
<evidence type="ECO:0000256" key="4">
    <source>
        <dbReference type="ARBA" id="ARBA00022575"/>
    </source>
</evidence>
<evidence type="ECO:0000256" key="3">
    <source>
        <dbReference type="ARBA" id="ARBA00005323"/>
    </source>
</evidence>
<name>A0A067MY80_BOTB1</name>
<dbReference type="Gene3D" id="3.20.20.10">
    <property type="entry name" value="Alanine racemase"/>
    <property type="match status" value="1"/>
</dbReference>
<dbReference type="STRING" id="930990.A0A067MY80"/>
<dbReference type="GO" id="GO:0046872">
    <property type="term" value="F:metal ion binding"/>
    <property type="evidence" value="ECO:0007669"/>
    <property type="project" value="UniProtKB-KW"/>
</dbReference>
<dbReference type="InterPro" id="IPR042208">
    <property type="entry name" value="D-ser_dehydrat-like_sf"/>
</dbReference>
<comment type="cofactor">
    <cofactor evidence="1">
        <name>pyridoxal 5'-phosphate</name>
        <dbReference type="ChEBI" id="CHEBI:597326"/>
    </cofactor>
</comment>
<evidence type="ECO:0000313" key="17">
    <source>
        <dbReference type="Proteomes" id="UP000027195"/>
    </source>
</evidence>
<evidence type="ECO:0000256" key="5">
    <source>
        <dbReference type="ARBA" id="ARBA00022723"/>
    </source>
</evidence>
<evidence type="ECO:0000256" key="1">
    <source>
        <dbReference type="ARBA" id="ARBA00001933"/>
    </source>
</evidence>
<comment type="function">
    <text evidence="10">Catalyzes the conversion of D-serine to pyruvate and ammonia. May play a role in D-serine detoxification.</text>
</comment>
<evidence type="ECO:0000256" key="6">
    <source>
        <dbReference type="ARBA" id="ARBA00022833"/>
    </source>
</evidence>
<dbReference type="OrthoDB" id="20198at2759"/>
<dbReference type="Pfam" id="PF14031">
    <property type="entry name" value="D-ser_dehydrat"/>
    <property type="match status" value="1"/>
</dbReference>
<dbReference type="InterPro" id="IPR026956">
    <property type="entry name" value="D-ser_dehydrat-like_dom"/>
</dbReference>
<dbReference type="AlphaFoldDB" id="A0A067MY80"/>
<gene>
    <name evidence="16" type="ORF">BOTBODRAFT_30700</name>
</gene>
<proteinExistence type="inferred from homology"/>
<evidence type="ECO:0000256" key="11">
    <source>
        <dbReference type="ARBA" id="ARBA00066349"/>
    </source>
</evidence>
<dbReference type="SMART" id="SM01119">
    <property type="entry name" value="D-ser_dehydrat"/>
    <property type="match status" value="1"/>
</dbReference>
<evidence type="ECO:0000256" key="14">
    <source>
        <dbReference type="SAM" id="MobiDB-lite"/>
    </source>
</evidence>
<reference evidence="17" key="1">
    <citation type="journal article" date="2014" name="Proc. Natl. Acad. Sci. U.S.A.">
        <title>Extensive sampling of basidiomycete genomes demonstrates inadequacy of the white-rot/brown-rot paradigm for wood decay fungi.</title>
        <authorList>
            <person name="Riley R."/>
            <person name="Salamov A.A."/>
            <person name="Brown D.W."/>
            <person name="Nagy L.G."/>
            <person name="Floudas D."/>
            <person name="Held B.W."/>
            <person name="Levasseur A."/>
            <person name="Lombard V."/>
            <person name="Morin E."/>
            <person name="Otillar R."/>
            <person name="Lindquist E.A."/>
            <person name="Sun H."/>
            <person name="LaButti K.M."/>
            <person name="Schmutz J."/>
            <person name="Jabbour D."/>
            <person name="Luo H."/>
            <person name="Baker S.E."/>
            <person name="Pisabarro A.G."/>
            <person name="Walton J.D."/>
            <person name="Blanchette R.A."/>
            <person name="Henrissat B."/>
            <person name="Martin F."/>
            <person name="Cullen D."/>
            <person name="Hibbett D.S."/>
            <person name="Grigoriev I.V."/>
        </authorList>
    </citation>
    <scope>NUCLEOTIDE SEQUENCE [LARGE SCALE GENOMIC DNA]</scope>
    <source>
        <strain evidence="17">FD-172 SS1</strain>
    </source>
</reference>
<evidence type="ECO:0000259" key="15">
    <source>
        <dbReference type="SMART" id="SM01119"/>
    </source>
</evidence>
<comment type="similarity">
    <text evidence="3">Belongs to the DSD1 family.</text>
</comment>
<feature type="region of interest" description="Disordered" evidence="14">
    <location>
        <begin position="1"/>
        <end position="33"/>
    </location>
</feature>
<evidence type="ECO:0000256" key="7">
    <source>
        <dbReference type="ARBA" id="ARBA00022898"/>
    </source>
</evidence>
<dbReference type="InterPro" id="IPR029066">
    <property type="entry name" value="PLP-binding_barrel"/>
</dbReference>
<accession>A0A067MY80</accession>
<evidence type="ECO:0000256" key="12">
    <source>
        <dbReference type="ARBA" id="ARBA00069616"/>
    </source>
</evidence>
<evidence type="ECO:0000256" key="13">
    <source>
        <dbReference type="ARBA" id="ARBA00075219"/>
    </source>
</evidence>
<evidence type="ECO:0000313" key="16">
    <source>
        <dbReference type="EMBL" id="KDQ16807.1"/>
    </source>
</evidence>
<keyword evidence="4" id="KW-0216">Detoxification</keyword>
<protein>
    <recommendedName>
        <fullName evidence="12">D-serine dehydratase</fullName>
        <ecNumber evidence="11">4.3.1.18</ecNumber>
    </recommendedName>
    <alternativeName>
        <fullName evidence="13">D-serine deaminase</fullName>
    </alternativeName>
</protein>
<dbReference type="GO" id="GO:0009636">
    <property type="term" value="P:response to toxic substance"/>
    <property type="evidence" value="ECO:0007669"/>
    <property type="project" value="UniProtKB-KW"/>
</dbReference>
<keyword evidence="7" id="KW-0663">Pyridoxal phosphate</keyword>
<keyword evidence="17" id="KW-1185">Reference proteome</keyword>
<dbReference type="PANTHER" id="PTHR28004:SF2">
    <property type="entry name" value="D-SERINE DEHYDRATASE"/>
    <property type="match status" value="1"/>
</dbReference>
<dbReference type="FunFam" id="3.20.20.10:FF:000016">
    <property type="entry name" value="D-serine dehydratase"/>
    <property type="match status" value="1"/>
</dbReference>
<evidence type="ECO:0000256" key="9">
    <source>
        <dbReference type="ARBA" id="ARBA00051198"/>
    </source>
</evidence>
<dbReference type="GO" id="GO:0008721">
    <property type="term" value="F:D-serine ammonia-lyase activity"/>
    <property type="evidence" value="ECO:0007669"/>
    <property type="project" value="UniProtKB-EC"/>
</dbReference>
<comment type="cofactor">
    <cofactor evidence="2">
        <name>Zn(2+)</name>
        <dbReference type="ChEBI" id="CHEBI:29105"/>
    </cofactor>
</comment>
<feature type="compositionally biased region" description="Basic and acidic residues" evidence="14">
    <location>
        <begin position="1"/>
        <end position="10"/>
    </location>
</feature>
<sequence>MRADRLDLANHPRVSKQPLDGPSSMSSRALPTQTRTPLSFANLPNKQDLCNAFVGKHLSELRTPAFVVDRAIVVRNCAAMLESAQKWGAKFRAHVKTHKTSEGARMQLVSGDREAHAVVVSTLMEAWQLVDAGLVSDGTIKDLLYGLPVSPTKIADLDELSKQMKAHGAAVRLMVDNIDQVRALETYNAQFNRADPWSVFVKVDLVGHKRAGLPHASAGFRALVETLVASPSISIFGFYCHAGHSYASKNLDEASSFLSGEVESVLAAAVLARSILQSQINSDSKTTLPFVLSVGSTPTAHAFSATALEKLVSLLDGNVLELHAGNYPFCDLQQLATGLISADHVAQRVLAAVISYYPGRGEDGSDEAMCDAGGIAMSKDIGPWSGYGDVVGIVGRTGVGRSRWKACGWRLGRVSQEHGILVRKNSKEPIAEEERLRLGDVLEIVGQHACMIAAAYPWYYVVDSEDTAAEGEEVGGRVVDVWVPWKGW</sequence>
<feature type="domain" description="D-serine dehydratase-like" evidence="15">
    <location>
        <begin position="346"/>
        <end position="463"/>
    </location>
</feature>
<dbReference type="FunCoup" id="A0A067MY80">
    <property type="interactions" value="31"/>
</dbReference>
<organism evidence="16 17">
    <name type="scientific">Botryobasidium botryosum (strain FD-172 SS1)</name>
    <dbReference type="NCBI Taxonomy" id="930990"/>
    <lineage>
        <taxon>Eukaryota</taxon>
        <taxon>Fungi</taxon>
        <taxon>Dikarya</taxon>
        <taxon>Basidiomycota</taxon>
        <taxon>Agaricomycotina</taxon>
        <taxon>Agaricomycetes</taxon>
        <taxon>Cantharellales</taxon>
        <taxon>Botryobasidiaceae</taxon>
        <taxon>Botryobasidium</taxon>
    </lineage>
</organism>
<keyword evidence="6" id="KW-0862">Zinc</keyword>
<evidence type="ECO:0000256" key="8">
    <source>
        <dbReference type="ARBA" id="ARBA00023239"/>
    </source>
</evidence>
<dbReference type="SUPFAM" id="SSF51419">
    <property type="entry name" value="PLP-binding barrel"/>
    <property type="match status" value="1"/>
</dbReference>
<evidence type="ECO:0000256" key="10">
    <source>
        <dbReference type="ARBA" id="ARBA00055764"/>
    </source>
</evidence>
<dbReference type="GO" id="GO:0036088">
    <property type="term" value="P:D-serine catabolic process"/>
    <property type="evidence" value="ECO:0007669"/>
    <property type="project" value="TreeGrafter"/>
</dbReference>
<dbReference type="Proteomes" id="UP000027195">
    <property type="component" value="Unassembled WGS sequence"/>
</dbReference>
<dbReference type="HOGENOM" id="CLU_031639_0_0_1"/>
<dbReference type="EMBL" id="KL198026">
    <property type="protein sequence ID" value="KDQ16807.1"/>
    <property type="molecule type" value="Genomic_DNA"/>
</dbReference>
<dbReference type="Pfam" id="PF01168">
    <property type="entry name" value="Ala_racemase_N"/>
    <property type="match status" value="1"/>
</dbReference>
<dbReference type="InParanoid" id="A0A067MY80"/>
<dbReference type="InterPro" id="IPR001608">
    <property type="entry name" value="Ala_racemase_N"/>
</dbReference>
<keyword evidence="8" id="KW-0456">Lyase</keyword>
<comment type="catalytic activity">
    <reaction evidence="9">
        <text>D-serine = pyruvate + NH4(+)</text>
        <dbReference type="Rhea" id="RHEA:13977"/>
        <dbReference type="ChEBI" id="CHEBI:15361"/>
        <dbReference type="ChEBI" id="CHEBI:28938"/>
        <dbReference type="ChEBI" id="CHEBI:35247"/>
        <dbReference type="EC" id="4.3.1.18"/>
    </reaction>
    <physiologicalReaction direction="left-to-right" evidence="9">
        <dbReference type="Rhea" id="RHEA:13978"/>
    </physiologicalReaction>
</comment>
<feature type="compositionally biased region" description="Polar residues" evidence="14">
    <location>
        <begin position="23"/>
        <end position="33"/>
    </location>
</feature>
<dbReference type="EC" id="4.3.1.18" evidence="11"/>
<dbReference type="InterPro" id="IPR051466">
    <property type="entry name" value="D-amino_acid_metab_enzyme"/>
</dbReference>